<dbReference type="Proteomes" id="UP000236333">
    <property type="component" value="Unassembled WGS sequence"/>
</dbReference>
<feature type="compositionally biased region" description="Basic and acidic residues" evidence="2">
    <location>
        <begin position="447"/>
        <end position="460"/>
    </location>
</feature>
<feature type="region of interest" description="Disordered" evidence="2">
    <location>
        <begin position="151"/>
        <end position="206"/>
    </location>
</feature>
<organism evidence="4 5">
    <name type="scientific">Tetrabaena socialis</name>
    <dbReference type="NCBI Taxonomy" id="47790"/>
    <lineage>
        <taxon>Eukaryota</taxon>
        <taxon>Viridiplantae</taxon>
        <taxon>Chlorophyta</taxon>
        <taxon>core chlorophytes</taxon>
        <taxon>Chlorophyceae</taxon>
        <taxon>CS clade</taxon>
        <taxon>Chlamydomonadales</taxon>
        <taxon>Tetrabaenaceae</taxon>
        <taxon>Tetrabaena</taxon>
    </lineage>
</organism>
<dbReference type="SUPFAM" id="SSF57716">
    <property type="entry name" value="Glucocorticoid receptor-like (DNA-binding domain)"/>
    <property type="match status" value="1"/>
</dbReference>
<dbReference type="GO" id="GO:0008270">
    <property type="term" value="F:zinc ion binding"/>
    <property type="evidence" value="ECO:0007669"/>
    <property type="project" value="UniProtKB-KW"/>
</dbReference>
<dbReference type="Pfam" id="PF00320">
    <property type="entry name" value="GATA"/>
    <property type="match status" value="1"/>
</dbReference>
<dbReference type="SMART" id="SM00401">
    <property type="entry name" value="ZnF_GATA"/>
    <property type="match status" value="1"/>
</dbReference>
<proteinExistence type="predicted"/>
<feature type="region of interest" description="Disordered" evidence="2">
    <location>
        <begin position="439"/>
        <end position="460"/>
    </location>
</feature>
<feature type="domain" description="GATA-type" evidence="3">
    <location>
        <begin position="204"/>
        <end position="258"/>
    </location>
</feature>
<gene>
    <name evidence="4" type="ORF">TSOC_001163</name>
</gene>
<evidence type="ECO:0000256" key="1">
    <source>
        <dbReference type="PROSITE-ProRule" id="PRU00094"/>
    </source>
</evidence>
<feature type="region of interest" description="Disordered" evidence="2">
    <location>
        <begin position="617"/>
        <end position="667"/>
    </location>
</feature>
<name>A0A2J8AHG9_9CHLO</name>
<feature type="compositionally biased region" description="Low complexity" evidence="2">
    <location>
        <begin position="151"/>
        <end position="174"/>
    </location>
</feature>
<keyword evidence="5" id="KW-1185">Reference proteome</keyword>
<evidence type="ECO:0000259" key="3">
    <source>
        <dbReference type="PROSITE" id="PS50114"/>
    </source>
</evidence>
<reference evidence="4 5" key="1">
    <citation type="journal article" date="2017" name="Mol. Biol. Evol.">
        <title>The 4-celled Tetrabaena socialis nuclear genome reveals the essential components for genetic control of cell number at the origin of multicellularity in the volvocine lineage.</title>
        <authorList>
            <person name="Featherston J."/>
            <person name="Arakaki Y."/>
            <person name="Hanschen E.R."/>
            <person name="Ferris P.J."/>
            <person name="Michod R.E."/>
            <person name="Olson B.J.S.C."/>
            <person name="Nozaki H."/>
            <person name="Durand P.M."/>
        </authorList>
    </citation>
    <scope>NUCLEOTIDE SEQUENCE [LARGE SCALE GENOMIC DNA]</scope>
    <source>
        <strain evidence="4 5">NIES-571</strain>
    </source>
</reference>
<evidence type="ECO:0000313" key="4">
    <source>
        <dbReference type="EMBL" id="PNH11951.1"/>
    </source>
</evidence>
<keyword evidence="1" id="KW-0479">Metal-binding</keyword>
<dbReference type="GO" id="GO:0006355">
    <property type="term" value="P:regulation of DNA-templated transcription"/>
    <property type="evidence" value="ECO:0007669"/>
    <property type="project" value="InterPro"/>
</dbReference>
<feature type="compositionally biased region" description="Low complexity" evidence="2">
    <location>
        <begin position="617"/>
        <end position="631"/>
    </location>
</feature>
<dbReference type="OrthoDB" id="553201at2759"/>
<accession>A0A2J8AHG9</accession>
<dbReference type="PROSITE" id="PS00344">
    <property type="entry name" value="GATA_ZN_FINGER_1"/>
    <property type="match status" value="1"/>
</dbReference>
<evidence type="ECO:0000313" key="5">
    <source>
        <dbReference type="Proteomes" id="UP000236333"/>
    </source>
</evidence>
<feature type="compositionally biased region" description="Gly residues" evidence="2">
    <location>
        <begin position="394"/>
        <end position="407"/>
    </location>
</feature>
<keyword evidence="1" id="KW-0863">Zinc-finger</keyword>
<dbReference type="PROSITE" id="PS50114">
    <property type="entry name" value="GATA_ZN_FINGER_2"/>
    <property type="match status" value="1"/>
</dbReference>
<sequence>MANIGQRKRTYDEPLDLVQAKKQGIRLSLQPLLQPLECITQPASYDEPCEAELQQLHMQLLYQLQQQHLQHNQQHQQQLQLRQRSELPPIPSATMPGVVVHRRLLPATAARGSASSSPEPHPYYPHKLPTALGLLADASSSHSYSDIQAAADSSTTASQPSSRSFQSSLAANSSRAQQLPSPHRDNTIPLPRPLPSVRRPPRTHRGPLLCSNCGITHTPLWRRDKATNLTVCNACGIYKQTHGCARPVKYISRSPMQRTAAVTPTGATGPPPPLSPAAAQGGRGYVPYVALPQAARLPTGAPAGSLLASLRWGSAETLEISQVGQLLRALRAADGGLLAHQRDDGCCCGARRPMLAASSDGGVVVTGSWGNDAGEEAYVDDACGGEGATLHAQGGDGRPGNQHLGGGRRMRGDGQYAAAERCPEPGAAGCGWQAASSVRSEQSLHQPEAKRMYQADEQRQEAGLAAHGLEVPRQLEQEEGDATQTRQQAACWPVACDTGRLHAMAGGLQVLQAGSARGACALVLGPSKRNAWLPSGDPAAPERPWHRLQDDEYDEADEVAMMLDYALEQQRQQLAQYRSSGDADGGPVDQPQVSLQSYRQLDPAAQDDDAPSLMQQVMQRLQHQQQQQQQQDSSIDDGHHRRTYDTVGSEGFAPYPGQCAQRPLERQQQQQGLQGLVWRQAMGVGDYQAGCGR</sequence>
<dbReference type="GO" id="GO:0043565">
    <property type="term" value="F:sequence-specific DNA binding"/>
    <property type="evidence" value="ECO:0007669"/>
    <property type="project" value="InterPro"/>
</dbReference>
<dbReference type="EMBL" id="PGGS01000018">
    <property type="protein sequence ID" value="PNH11951.1"/>
    <property type="molecule type" value="Genomic_DNA"/>
</dbReference>
<comment type="caution">
    <text evidence="4">The sequence shown here is derived from an EMBL/GenBank/DDBJ whole genome shotgun (WGS) entry which is preliminary data.</text>
</comment>
<feature type="region of interest" description="Disordered" evidence="2">
    <location>
        <begin position="389"/>
        <end position="418"/>
    </location>
</feature>
<dbReference type="InterPro" id="IPR000679">
    <property type="entry name" value="Znf_GATA"/>
</dbReference>
<dbReference type="AlphaFoldDB" id="A0A2J8AHG9"/>
<dbReference type="CDD" id="cd00202">
    <property type="entry name" value="ZnF_GATA"/>
    <property type="match status" value="1"/>
</dbReference>
<keyword evidence="1" id="KW-0862">Zinc</keyword>
<evidence type="ECO:0000256" key="2">
    <source>
        <dbReference type="SAM" id="MobiDB-lite"/>
    </source>
</evidence>
<protein>
    <submittedName>
        <fullName evidence="4">Transcriptional regulatory protein GAT1</fullName>
    </submittedName>
</protein>
<dbReference type="Gene3D" id="3.30.50.10">
    <property type="entry name" value="Erythroid Transcription Factor GATA-1, subunit A"/>
    <property type="match status" value="1"/>
</dbReference>
<dbReference type="InterPro" id="IPR013088">
    <property type="entry name" value="Znf_NHR/GATA"/>
</dbReference>